<reference evidence="1 2" key="1">
    <citation type="submission" date="2016-06" db="EMBL/GenBank/DDBJ databases">
        <title>Evolution of pathogenesis and genome organization in the Tremellales.</title>
        <authorList>
            <person name="Cuomo C."/>
            <person name="Litvintseva A."/>
            <person name="Heitman J."/>
            <person name="Chen Y."/>
            <person name="Sun S."/>
            <person name="Springer D."/>
            <person name="Dromer F."/>
            <person name="Young S."/>
            <person name="Zeng Q."/>
            <person name="Chapman S."/>
            <person name="Gujja S."/>
            <person name="Saif S."/>
            <person name="Birren B."/>
        </authorList>
    </citation>
    <scope>NUCLEOTIDE SEQUENCE [LARGE SCALE GENOMIC DNA]</scope>
    <source>
        <strain evidence="1 2">ATCC 28783</strain>
    </source>
</reference>
<sequence>MDNLINNDFSIDFSIKTAIGRVGIAGQTLPFPHLQTIDSVRQFGDLMETLFEGGVELRDCIQDYKTLINQDEPEEEIKTFLRKLEAAMNLIISLCTILRSTYVGVSRSFIETLANSTQSNPNHTNDQDEAQQVHTEQTVEPDLAAWTVRRWNQVEASVNSLAQMMVEVPVILTVPADNYLYHEFGCPVIDLPTSIWIINLRKVCSTLLPEAGNHFQFLLYQLDLIHMTSIDLSVSSALGRAFYAERNFEPFPHSKTYESVQLFAELIETLVDGVEDCLWEISEYVKSGGYANKYDDPEAYEIDSKLRYALRILARLYCTIVNTYTSSFERYVNSLAMETKSREGRYTVMTTCVEVASSGNIQLPATDKHYQPPLSTLHSHSMYIR</sequence>
<dbReference type="Proteomes" id="UP000289152">
    <property type="component" value="Unassembled WGS sequence"/>
</dbReference>
<dbReference type="VEuPathDB" id="FungiDB:TREMEDRAFT_64849"/>
<protein>
    <submittedName>
        <fullName evidence="1">Uncharacterized protein</fullName>
    </submittedName>
</protein>
<dbReference type="InParanoid" id="A0A4Q1BM21"/>
<comment type="caution">
    <text evidence="1">The sequence shown here is derived from an EMBL/GenBank/DDBJ whole genome shotgun (WGS) entry which is preliminary data.</text>
</comment>
<organism evidence="1 2">
    <name type="scientific">Tremella mesenterica</name>
    <name type="common">Jelly fungus</name>
    <dbReference type="NCBI Taxonomy" id="5217"/>
    <lineage>
        <taxon>Eukaryota</taxon>
        <taxon>Fungi</taxon>
        <taxon>Dikarya</taxon>
        <taxon>Basidiomycota</taxon>
        <taxon>Agaricomycotina</taxon>
        <taxon>Tremellomycetes</taxon>
        <taxon>Tremellales</taxon>
        <taxon>Tremellaceae</taxon>
        <taxon>Tremella</taxon>
    </lineage>
</organism>
<gene>
    <name evidence="1" type="ORF">M231_03916</name>
</gene>
<dbReference type="EMBL" id="SDIL01000042">
    <property type="protein sequence ID" value="RXK38740.1"/>
    <property type="molecule type" value="Genomic_DNA"/>
</dbReference>
<accession>A0A4Q1BM21</accession>
<dbReference type="VEuPathDB" id="FungiDB:TREMEDRAFT_64848"/>
<name>A0A4Q1BM21_TREME</name>
<evidence type="ECO:0000313" key="2">
    <source>
        <dbReference type="Proteomes" id="UP000289152"/>
    </source>
</evidence>
<proteinExistence type="predicted"/>
<dbReference type="AlphaFoldDB" id="A0A4Q1BM21"/>
<evidence type="ECO:0000313" key="1">
    <source>
        <dbReference type="EMBL" id="RXK38740.1"/>
    </source>
</evidence>
<keyword evidence="2" id="KW-1185">Reference proteome</keyword>